<dbReference type="Gene3D" id="1.25.10.10">
    <property type="entry name" value="Leucine-rich Repeat Variant"/>
    <property type="match status" value="1"/>
</dbReference>
<dbReference type="InterPro" id="IPR016024">
    <property type="entry name" value="ARM-type_fold"/>
</dbReference>
<feature type="compositionally biased region" description="Acidic residues" evidence="2">
    <location>
        <begin position="929"/>
        <end position="944"/>
    </location>
</feature>
<feature type="compositionally biased region" description="Acidic residues" evidence="2">
    <location>
        <begin position="124"/>
        <end position="134"/>
    </location>
</feature>
<dbReference type="Pfam" id="PF22493">
    <property type="entry name" value="PUF_NOP9"/>
    <property type="match status" value="2"/>
</dbReference>
<proteinExistence type="predicted"/>
<sequence>MEAAEGASERPGFKRPRKPEDDTIAYFRGLEVPLRSEDDLEARAALVENLFEEISLREASLATHRKCSVLIEAALRLASPRCVVEVAERMLPYCGFLASDRYGSHVLQTAVGLLLGCARAGGQAEEEDDAEDEGGAAKDGAAADGAPKGSISQRAAAVGVKLFEVLVRSGFWDVVYEQSGAHVLRTLLSSLLGHDEEAGRRVAAKTKPTSAQAGDEADADAAGADSDREEDAAGKAAVRAAEVAAKRRGSAGKGMRKRQGGGGSAEEHAAAAAATAAVEVAKSDPEAAVAIQGSGQVLGVPPEWSAAAAEWAGLLAASGSDAMDAASALAACGFITHALDRWRAASRLVRTSVNRAARAAAKRDNHGGEPEGTAEAREWAVGVDRATDAVCLTLLGWPVPPELTGEDYAADEAAWLGWLSAGPDATVAERLATDRVTSRAAEAALRNCSRRSLSLGVCRRLLLPSGVARELDAKDGASAPAPSGKGVLSAGLFVKLATHHMGNFVAQAALAAVCGASAGDAMSAQEAGAGMAPSRPVLADEAASLIDVLTPALGTVLVSRLDGVVWRVAQAAASLGSLPTGQRLQEGVVAALVGSVPATGGPRLLPPAARLAVWLMDADGWRTGGAGANDGSSREDGAASSHGPRSRSRGGRKGGAPSRGTPVSAAGIKVVSVCAACFRPPVQRPLVESLASVPADMLVSIARSPWGSRHLLEPLLSLTGPKMGWVSVRLGRTLRSKWADLAQDRMSAWVVSRAFEAGDSHMKERIAAALIPAERALQGTPFGRKIATAVKLDHFQSHRASWRQAVQQASKRESTIRALVDEVDKAAEKAVQAVSRPAKPAAASAAEPARAAPAQAAAASAADSDSDDAESADSGSDSDSDDSDSDSDAAEEENEAGEQQQQIPAAAAAQAPGPATNAASEQASRDSSDSDDSDESDEDDDDDVPVQRGESAASRAGRVVATLDAAQADPFATLLRGATIGQRAAEAESSSESEDDSDDEDHAGGRAMKRPREAEDEDGQAEDKEEEDKPAAASRAGRRRAGEAIRLALSTQAGVGAPSATEPAQPAAAAAAPGAMAFLFGGEGKVPPKALPQRREPKAKRPRVDEQRGSQRGKHGGGKASDAPPGKGKRAQARLAKAAAIAASQPEKKKHRGKRGGKRRTKSGADSATGAAAASDAGTE</sequence>
<comment type="caution">
    <text evidence="3">The sequence shown here is derived from an EMBL/GenBank/DDBJ whole genome shotgun (WGS) entry which is preliminary data.</text>
</comment>
<name>A0A5A8DI36_CAFRO</name>
<evidence type="ECO:0000313" key="3">
    <source>
        <dbReference type="EMBL" id="KAA0165046.1"/>
    </source>
</evidence>
<dbReference type="InterPro" id="IPR040000">
    <property type="entry name" value="NOP9"/>
</dbReference>
<dbReference type="SUPFAM" id="SSF48371">
    <property type="entry name" value="ARM repeat"/>
    <property type="match status" value="1"/>
</dbReference>
<feature type="compositionally biased region" description="Low complexity" evidence="2">
    <location>
        <begin position="1057"/>
        <end position="1072"/>
    </location>
</feature>
<dbReference type="InterPro" id="IPR011989">
    <property type="entry name" value="ARM-like"/>
</dbReference>
<feature type="region of interest" description="Disordered" evidence="2">
    <location>
        <begin position="831"/>
        <end position="1045"/>
    </location>
</feature>
<feature type="compositionally biased region" description="Acidic residues" evidence="2">
    <location>
        <begin position="864"/>
        <end position="896"/>
    </location>
</feature>
<dbReference type="Proteomes" id="UP000325113">
    <property type="component" value="Unassembled WGS sequence"/>
</dbReference>
<feature type="region of interest" description="Disordered" evidence="2">
    <location>
        <begin position="1"/>
        <end position="20"/>
    </location>
</feature>
<dbReference type="GO" id="GO:0005730">
    <property type="term" value="C:nucleolus"/>
    <property type="evidence" value="ECO:0007669"/>
    <property type="project" value="TreeGrafter"/>
</dbReference>
<feature type="region of interest" description="Disordered" evidence="2">
    <location>
        <begin position="1053"/>
        <end position="1072"/>
    </location>
</feature>
<dbReference type="GO" id="GO:0000447">
    <property type="term" value="P:endonucleolytic cleavage in ITS1 to separate SSU-rRNA from 5.8S rRNA and LSU-rRNA from tricistronic rRNA transcript (SSU-rRNA, 5.8S rRNA, LSU-rRNA)"/>
    <property type="evidence" value="ECO:0007669"/>
    <property type="project" value="TreeGrafter"/>
</dbReference>
<dbReference type="InterPro" id="IPR001313">
    <property type="entry name" value="Pumilio_RNA-bd_rpt"/>
</dbReference>
<accession>A0A5A8DI36</accession>
<dbReference type="AlphaFoldDB" id="A0A5A8DI36"/>
<evidence type="ECO:0000256" key="1">
    <source>
        <dbReference type="ARBA" id="ARBA00022737"/>
    </source>
</evidence>
<dbReference type="GO" id="GO:0000056">
    <property type="term" value="P:ribosomal small subunit export from nucleus"/>
    <property type="evidence" value="ECO:0007669"/>
    <property type="project" value="TreeGrafter"/>
</dbReference>
<feature type="compositionally biased region" description="Basic residues" evidence="2">
    <location>
        <begin position="246"/>
        <end position="259"/>
    </location>
</feature>
<feature type="region of interest" description="Disordered" evidence="2">
    <location>
        <begin position="1079"/>
        <end position="1180"/>
    </location>
</feature>
<dbReference type="EMBL" id="VLTM01000014">
    <property type="protein sequence ID" value="KAA0165046.1"/>
    <property type="molecule type" value="Genomic_DNA"/>
</dbReference>
<feature type="region of interest" description="Disordered" evidence="2">
    <location>
        <begin position="625"/>
        <end position="663"/>
    </location>
</feature>
<evidence type="ECO:0000313" key="4">
    <source>
        <dbReference type="Proteomes" id="UP000325113"/>
    </source>
</evidence>
<protein>
    <recommendedName>
        <fullName evidence="5">PUM-HD domain-containing protein</fullName>
    </recommendedName>
</protein>
<dbReference type="GO" id="GO:0030688">
    <property type="term" value="C:preribosome, small subunit precursor"/>
    <property type="evidence" value="ECO:0007669"/>
    <property type="project" value="TreeGrafter"/>
</dbReference>
<evidence type="ECO:0000256" key="2">
    <source>
        <dbReference type="SAM" id="MobiDB-lite"/>
    </source>
</evidence>
<gene>
    <name evidence="3" type="ORF">FNF31_02059</name>
</gene>
<dbReference type="GO" id="GO:0003723">
    <property type="term" value="F:RNA binding"/>
    <property type="evidence" value="ECO:0007669"/>
    <property type="project" value="InterPro"/>
</dbReference>
<feature type="region of interest" description="Disordered" evidence="2">
    <location>
        <begin position="199"/>
        <end position="268"/>
    </location>
</feature>
<feature type="compositionally biased region" description="Low complexity" evidence="2">
    <location>
        <begin position="1133"/>
        <end position="1143"/>
    </location>
</feature>
<dbReference type="GO" id="GO:0030686">
    <property type="term" value="C:90S preribosome"/>
    <property type="evidence" value="ECO:0007669"/>
    <property type="project" value="TreeGrafter"/>
</dbReference>
<evidence type="ECO:0008006" key="5">
    <source>
        <dbReference type="Google" id="ProtNLM"/>
    </source>
</evidence>
<feature type="compositionally biased region" description="Low complexity" evidence="2">
    <location>
        <begin position="837"/>
        <end position="863"/>
    </location>
</feature>
<feature type="compositionally biased region" description="Acidic residues" evidence="2">
    <location>
        <begin position="1014"/>
        <end position="1028"/>
    </location>
</feature>
<dbReference type="GO" id="GO:0000480">
    <property type="term" value="P:endonucleolytic cleavage in 5'-ETS of tricistronic rRNA transcript (SSU-rRNA, 5.8S rRNA, LSU-rRNA)"/>
    <property type="evidence" value="ECO:0007669"/>
    <property type="project" value="TreeGrafter"/>
</dbReference>
<feature type="compositionally biased region" description="Acidic residues" evidence="2">
    <location>
        <begin position="989"/>
        <end position="1001"/>
    </location>
</feature>
<feature type="compositionally biased region" description="Low complexity" evidence="2">
    <location>
        <begin position="897"/>
        <end position="919"/>
    </location>
</feature>
<feature type="compositionally biased region" description="Basic residues" evidence="2">
    <location>
        <begin position="1148"/>
        <end position="1162"/>
    </location>
</feature>
<reference evidence="3 4" key="1">
    <citation type="submission" date="2019-07" db="EMBL/GenBank/DDBJ databases">
        <title>Genomes of Cafeteria roenbergensis.</title>
        <authorList>
            <person name="Fischer M.G."/>
            <person name="Hackl T."/>
            <person name="Roman M."/>
        </authorList>
    </citation>
    <scope>NUCLEOTIDE SEQUENCE [LARGE SCALE GENOMIC DNA]</scope>
    <source>
        <strain evidence="3 4">Cflag</strain>
    </source>
</reference>
<feature type="compositionally biased region" description="Low complexity" evidence="2">
    <location>
        <begin position="1164"/>
        <end position="1180"/>
    </location>
</feature>
<feature type="compositionally biased region" description="Low complexity" evidence="2">
    <location>
        <begin position="234"/>
        <end position="243"/>
    </location>
</feature>
<organism evidence="3 4">
    <name type="scientific">Cafeteria roenbergensis</name>
    <name type="common">Marine flagellate</name>
    <dbReference type="NCBI Taxonomy" id="33653"/>
    <lineage>
        <taxon>Eukaryota</taxon>
        <taxon>Sar</taxon>
        <taxon>Stramenopiles</taxon>
        <taxon>Bigyra</taxon>
        <taxon>Opalozoa</taxon>
        <taxon>Bicosoecida</taxon>
        <taxon>Cafeteriaceae</taxon>
        <taxon>Cafeteria</taxon>
    </lineage>
</organism>
<dbReference type="GO" id="GO:0000472">
    <property type="term" value="P:endonucleolytic cleavage to generate mature 5'-end of SSU-rRNA from (SSU-rRNA, 5.8S rRNA, LSU-rRNA)"/>
    <property type="evidence" value="ECO:0007669"/>
    <property type="project" value="TreeGrafter"/>
</dbReference>
<dbReference type="PANTHER" id="PTHR13102">
    <property type="entry name" value="NUCLEOLAR PROTEIN 9"/>
    <property type="match status" value="1"/>
</dbReference>
<dbReference type="PANTHER" id="PTHR13102:SF0">
    <property type="entry name" value="NUCLEOLAR PROTEIN 9"/>
    <property type="match status" value="1"/>
</dbReference>
<feature type="region of interest" description="Disordered" evidence="2">
    <location>
        <begin position="124"/>
        <end position="148"/>
    </location>
</feature>
<keyword evidence="1" id="KW-0677">Repeat</keyword>